<dbReference type="PANTHER" id="PTHR23024">
    <property type="entry name" value="ARYLACETAMIDE DEACETYLASE"/>
    <property type="match status" value="1"/>
</dbReference>
<evidence type="ECO:0000313" key="3">
    <source>
        <dbReference type="Proteomes" id="UP000447434"/>
    </source>
</evidence>
<protein>
    <submittedName>
        <fullName evidence="2">Putative carboxylesterase, 2-hydroxyisoflavanone dehydratase</fullName>
    </submittedName>
</protein>
<sequence>MGSSARTIVQEINDKSFIYIRVYNDGTIERPSESKYVPPILDDSHPILNSKDITISHNPLVTARIYLPKLTISNYQNQLQKLPILVYYHGGAFIFESAFSQVFDNYFNNFVPLANVIVVSVEYRRAPESHLPACYHDAWYALNWVASHSTASFNTNYVEPWLINYGDFNRVFIGGDSAGGNITHNIALRAGVEALAGGVKITGAILTHPYFYSSYPVGSEPIVAPEDDLGILIWDFIYPSAPGGIDNPTINPVGPGAPSLATLGCSKMIVCNASYDELRDRGVWYYECVKKSGWQGKIELFEQEGEGHDYHILKPKSENAQKLMKHLVSFLHE</sequence>
<dbReference type="OrthoDB" id="408631at2759"/>
<dbReference type="PANTHER" id="PTHR23024:SF562">
    <property type="entry name" value="2-HYDROXYISOFLAVANONE DEHYDRATASE"/>
    <property type="match status" value="1"/>
</dbReference>
<dbReference type="AlphaFoldDB" id="A0A6A4NKC8"/>
<proteinExistence type="inferred from homology"/>
<dbReference type="InterPro" id="IPR050466">
    <property type="entry name" value="Carboxylest/Gibb_receptor"/>
</dbReference>
<gene>
    <name evidence="2" type="ORF">Lalb_Chr21g0307781</name>
</gene>
<dbReference type="InterPro" id="IPR029058">
    <property type="entry name" value="AB_hydrolase_fold"/>
</dbReference>
<evidence type="ECO:0000256" key="1">
    <source>
        <dbReference type="ARBA" id="ARBA00010515"/>
    </source>
</evidence>
<comment type="caution">
    <text evidence="2">The sequence shown here is derived from an EMBL/GenBank/DDBJ whole genome shotgun (WGS) entry which is preliminary data.</text>
</comment>
<dbReference type="EMBL" id="WOCE01000021">
    <property type="protein sequence ID" value="KAE9589321.1"/>
    <property type="molecule type" value="Genomic_DNA"/>
</dbReference>
<name>A0A6A4NKC8_LUPAL</name>
<reference evidence="3" key="1">
    <citation type="journal article" date="2020" name="Nat. Commun.">
        <title>Genome sequence of the cluster root forming white lupin.</title>
        <authorList>
            <person name="Hufnagel B."/>
            <person name="Marques A."/>
            <person name="Soriano A."/>
            <person name="Marques L."/>
            <person name="Divol F."/>
            <person name="Doumas P."/>
            <person name="Sallet E."/>
            <person name="Mancinotti D."/>
            <person name="Carrere S."/>
            <person name="Marande W."/>
            <person name="Arribat S."/>
            <person name="Keller J."/>
            <person name="Huneau C."/>
            <person name="Blein T."/>
            <person name="Aime D."/>
            <person name="Laguerre M."/>
            <person name="Taylor J."/>
            <person name="Schubert V."/>
            <person name="Nelson M."/>
            <person name="Geu-Flores F."/>
            <person name="Crespi M."/>
            <person name="Gallardo-Guerrero K."/>
            <person name="Delaux P.-M."/>
            <person name="Salse J."/>
            <person name="Berges H."/>
            <person name="Guyot R."/>
            <person name="Gouzy J."/>
            <person name="Peret B."/>
        </authorList>
    </citation>
    <scope>NUCLEOTIDE SEQUENCE [LARGE SCALE GENOMIC DNA]</scope>
    <source>
        <strain evidence="3">cv. Amiga</strain>
    </source>
</reference>
<evidence type="ECO:0000313" key="2">
    <source>
        <dbReference type="EMBL" id="KAE9589321.1"/>
    </source>
</evidence>
<dbReference type="Gene3D" id="3.40.50.1820">
    <property type="entry name" value="alpha/beta hydrolase"/>
    <property type="match status" value="1"/>
</dbReference>
<organism evidence="2 3">
    <name type="scientific">Lupinus albus</name>
    <name type="common">White lupine</name>
    <name type="synonym">Lupinus termis</name>
    <dbReference type="NCBI Taxonomy" id="3870"/>
    <lineage>
        <taxon>Eukaryota</taxon>
        <taxon>Viridiplantae</taxon>
        <taxon>Streptophyta</taxon>
        <taxon>Embryophyta</taxon>
        <taxon>Tracheophyta</taxon>
        <taxon>Spermatophyta</taxon>
        <taxon>Magnoliopsida</taxon>
        <taxon>eudicotyledons</taxon>
        <taxon>Gunneridae</taxon>
        <taxon>Pentapetalae</taxon>
        <taxon>rosids</taxon>
        <taxon>fabids</taxon>
        <taxon>Fabales</taxon>
        <taxon>Fabaceae</taxon>
        <taxon>Papilionoideae</taxon>
        <taxon>50 kb inversion clade</taxon>
        <taxon>genistoids sensu lato</taxon>
        <taxon>core genistoids</taxon>
        <taxon>Genisteae</taxon>
        <taxon>Lupinus</taxon>
    </lineage>
</organism>
<keyword evidence="3" id="KW-1185">Reference proteome</keyword>
<comment type="similarity">
    <text evidence="1">Belongs to the 'GDXG' lipolytic enzyme family.</text>
</comment>
<dbReference type="SUPFAM" id="SSF53474">
    <property type="entry name" value="alpha/beta-Hydrolases"/>
    <property type="match status" value="1"/>
</dbReference>
<dbReference type="Proteomes" id="UP000447434">
    <property type="component" value="Chromosome 21"/>
</dbReference>
<dbReference type="GO" id="GO:0016787">
    <property type="term" value="F:hydrolase activity"/>
    <property type="evidence" value="ECO:0007669"/>
    <property type="project" value="InterPro"/>
</dbReference>
<dbReference type="Pfam" id="PF07859">
    <property type="entry name" value="Abhydrolase_3"/>
    <property type="match status" value="1"/>
</dbReference>
<accession>A0A6A4NKC8</accession>
<dbReference type="InterPro" id="IPR013094">
    <property type="entry name" value="AB_hydrolase_3"/>
</dbReference>